<dbReference type="Proteomes" id="UP000738431">
    <property type="component" value="Chromosome"/>
</dbReference>
<keyword evidence="2" id="KW-1185">Reference proteome</keyword>
<organism evidence="1 2">
    <name type="scientific">Actomonas aquatica</name>
    <dbReference type="NCBI Taxonomy" id="2866162"/>
    <lineage>
        <taxon>Bacteria</taxon>
        <taxon>Pseudomonadati</taxon>
        <taxon>Verrucomicrobiota</taxon>
        <taxon>Opitutia</taxon>
        <taxon>Opitutales</taxon>
        <taxon>Opitutaceae</taxon>
        <taxon>Actomonas</taxon>
    </lineage>
</organism>
<dbReference type="Gene3D" id="3.40.50.1580">
    <property type="entry name" value="Nucleoside phosphorylase domain"/>
    <property type="match status" value="1"/>
</dbReference>
<dbReference type="InterPro" id="IPR035994">
    <property type="entry name" value="Nucleoside_phosphorylase_sf"/>
</dbReference>
<evidence type="ECO:0000313" key="1">
    <source>
        <dbReference type="EMBL" id="WRQ87976.1"/>
    </source>
</evidence>
<dbReference type="SUPFAM" id="SSF53167">
    <property type="entry name" value="Purine and uridine phosphorylases"/>
    <property type="match status" value="1"/>
</dbReference>
<evidence type="ECO:0000313" key="2">
    <source>
        <dbReference type="Proteomes" id="UP000738431"/>
    </source>
</evidence>
<reference evidence="1 2" key="1">
    <citation type="submission" date="2023-12" db="EMBL/GenBank/DDBJ databases">
        <title>Description of an unclassified Opitutus bacterium of Verrucomicrobiota.</title>
        <authorList>
            <person name="Zhang D.-F."/>
        </authorList>
    </citation>
    <scope>NUCLEOTIDE SEQUENCE [LARGE SCALE GENOMIC DNA]</scope>
    <source>
        <strain evidence="1 2">WL0086</strain>
    </source>
</reference>
<protein>
    <recommendedName>
        <fullName evidence="3">Nucleoside phosphorylase domain-containing protein</fullName>
    </recommendedName>
</protein>
<dbReference type="EMBL" id="CP139781">
    <property type="protein sequence ID" value="WRQ87976.1"/>
    <property type="molecule type" value="Genomic_DNA"/>
</dbReference>
<sequence>MAEPDFSITYAGPRAEWASLTGSPLWARSIEDVVAAWCARGWQHTFGERVPTPYGLGPEVHGFTLPEGRMVLWVPSYGDIQGQEPVGHETVERVFWILWQAGVRAMLVGGNHGVCDPRGEGGVQPGDVVLPWSFRTHRHHRGLRGTEWANPWPQANLFLDDPFCPELAVGLRDLFQPWVERGAARRVWTAAELRAALVQVETITFETEFDILQHLATNETVTRLQPDRPPVVTLHGDAINPVLARFLGIHVGYYSLVCNYAAGLCPPERIHDTMTTYYREVYPEMVLAVEAEALETLELPAAETCRCETSLQRNPDEFSRAMSGWQEWSQRGD</sequence>
<dbReference type="RefSeq" id="WP_221028988.1">
    <property type="nucleotide sequence ID" value="NZ_CP139781.1"/>
</dbReference>
<accession>A0ABZ1C932</accession>
<proteinExistence type="predicted"/>
<gene>
    <name evidence="1" type="ORF">K1X11_001055</name>
</gene>
<name>A0ABZ1C932_9BACT</name>
<evidence type="ECO:0008006" key="3">
    <source>
        <dbReference type="Google" id="ProtNLM"/>
    </source>
</evidence>